<dbReference type="InterPro" id="IPR026050">
    <property type="entry name" value="C1GALT1/C1GALT1_chp1"/>
</dbReference>
<evidence type="ECO:0000256" key="6">
    <source>
        <dbReference type="ARBA" id="ARBA00022679"/>
    </source>
</evidence>
<dbReference type="EC" id="2.4.1.122" evidence="4"/>
<evidence type="ECO:0000259" key="13">
    <source>
        <dbReference type="Pfam" id="PF02434"/>
    </source>
</evidence>
<dbReference type="GO" id="GO:0000166">
    <property type="term" value="F:nucleotide binding"/>
    <property type="evidence" value="ECO:0007669"/>
    <property type="project" value="UniProtKB-KW"/>
</dbReference>
<keyword evidence="7" id="KW-0812">Transmembrane</keyword>
<dbReference type="PANTHER" id="PTHR23033">
    <property type="entry name" value="BETA1,3-GALACTOSYLTRANSFERASE"/>
    <property type="match status" value="1"/>
</dbReference>
<feature type="domain" description="Fringe-like glycosyltransferase" evidence="13">
    <location>
        <begin position="75"/>
        <end position="118"/>
    </location>
</feature>
<keyword evidence="6" id="KW-0808">Transferase</keyword>
<keyword evidence="9" id="KW-0735">Signal-anchor</keyword>
<organism evidence="14 15">
    <name type="scientific">Oesophagostomum dentatum</name>
    <name type="common">Nodular worm</name>
    <dbReference type="NCBI Taxonomy" id="61180"/>
    <lineage>
        <taxon>Eukaryota</taxon>
        <taxon>Metazoa</taxon>
        <taxon>Ecdysozoa</taxon>
        <taxon>Nematoda</taxon>
        <taxon>Chromadorea</taxon>
        <taxon>Rhabditida</taxon>
        <taxon>Rhabditina</taxon>
        <taxon>Rhabditomorpha</taxon>
        <taxon>Strongyloidea</taxon>
        <taxon>Strongylidae</taxon>
        <taxon>Oesophagostomum</taxon>
    </lineage>
</organism>
<accession>A0A0B1TEN8</accession>
<feature type="region of interest" description="Disordered" evidence="12">
    <location>
        <begin position="1"/>
        <end position="30"/>
    </location>
</feature>
<keyword evidence="11" id="KW-0472">Membrane</keyword>
<comment type="pathway">
    <text evidence="2">Protein modification; protein glycosylation.</text>
</comment>
<dbReference type="GO" id="GO:0016020">
    <property type="term" value="C:membrane"/>
    <property type="evidence" value="ECO:0007669"/>
    <property type="project" value="UniProtKB-SubCell"/>
</dbReference>
<keyword evidence="8" id="KW-0547">Nucleotide-binding</keyword>
<keyword evidence="5" id="KW-0328">Glycosyltransferase</keyword>
<sequence>MYRSVGSLAPLRPHRHEDHDAHDGSEVDDEHALQEPVHFHNGSGHGHVGEHIFADIIAERVKVFYWILTGKQKHEKRAIDNGYGWSLKADDDTYVVLENLRYMFLPHSPGQPVYLGCKFKPFAKKVNHNGGAG</sequence>
<evidence type="ECO:0000256" key="10">
    <source>
        <dbReference type="ARBA" id="ARBA00022989"/>
    </source>
</evidence>
<evidence type="ECO:0000256" key="4">
    <source>
        <dbReference type="ARBA" id="ARBA00012557"/>
    </source>
</evidence>
<keyword evidence="10" id="KW-1133">Transmembrane helix</keyword>
<dbReference type="EMBL" id="KN550569">
    <property type="protein sequence ID" value="KHJ93855.1"/>
    <property type="molecule type" value="Genomic_DNA"/>
</dbReference>
<comment type="similarity">
    <text evidence="3">Belongs to the glycosyltransferase 31 family. Beta3-Gal-T subfamily.</text>
</comment>
<evidence type="ECO:0000256" key="2">
    <source>
        <dbReference type="ARBA" id="ARBA00004922"/>
    </source>
</evidence>
<evidence type="ECO:0000256" key="8">
    <source>
        <dbReference type="ARBA" id="ARBA00022741"/>
    </source>
</evidence>
<keyword evidence="15" id="KW-1185">Reference proteome</keyword>
<feature type="compositionally biased region" description="Basic and acidic residues" evidence="12">
    <location>
        <begin position="15"/>
        <end position="30"/>
    </location>
</feature>
<evidence type="ECO:0000256" key="9">
    <source>
        <dbReference type="ARBA" id="ARBA00022968"/>
    </source>
</evidence>
<dbReference type="InterPro" id="IPR003378">
    <property type="entry name" value="Fringe-like_glycosylTrfase"/>
</dbReference>
<name>A0A0B1TEN8_OESDE</name>
<proteinExistence type="inferred from homology"/>
<evidence type="ECO:0000256" key="1">
    <source>
        <dbReference type="ARBA" id="ARBA00004606"/>
    </source>
</evidence>
<reference evidence="14 15" key="1">
    <citation type="submission" date="2014-03" db="EMBL/GenBank/DDBJ databases">
        <title>Draft genome of the hookworm Oesophagostomum dentatum.</title>
        <authorList>
            <person name="Mitreva M."/>
        </authorList>
    </citation>
    <scope>NUCLEOTIDE SEQUENCE [LARGE SCALE GENOMIC DNA]</scope>
    <source>
        <strain evidence="14 15">OD-Hann</strain>
    </source>
</reference>
<evidence type="ECO:0000256" key="7">
    <source>
        <dbReference type="ARBA" id="ARBA00022692"/>
    </source>
</evidence>
<gene>
    <name evidence="14" type="ORF">OESDEN_06225</name>
</gene>
<evidence type="ECO:0000313" key="14">
    <source>
        <dbReference type="EMBL" id="KHJ93855.1"/>
    </source>
</evidence>
<dbReference type="GO" id="GO:0016263">
    <property type="term" value="F:glycoprotein-N-acetylgalactosamine 3-beta-galactosyltransferase activity"/>
    <property type="evidence" value="ECO:0007669"/>
    <property type="project" value="UniProtKB-EC"/>
</dbReference>
<evidence type="ECO:0000256" key="3">
    <source>
        <dbReference type="ARBA" id="ARBA00006462"/>
    </source>
</evidence>
<dbReference type="Pfam" id="PF02434">
    <property type="entry name" value="Fringe"/>
    <property type="match status" value="1"/>
</dbReference>
<dbReference type="Gene3D" id="3.90.550.50">
    <property type="match status" value="1"/>
</dbReference>
<protein>
    <recommendedName>
        <fullName evidence="4">N-acetylgalactosaminide beta-1,3-galactosyltransferase</fullName>
        <ecNumber evidence="4">2.4.1.122</ecNumber>
    </recommendedName>
</protein>
<evidence type="ECO:0000256" key="12">
    <source>
        <dbReference type="SAM" id="MobiDB-lite"/>
    </source>
</evidence>
<evidence type="ECO:0000256" key="11">
    <source>
        <dbReference type="ARBA" id="ARBA00023136"/>
    </source>
</evidence>
<comment type="subcellular location">
    <subcellularLocation>
        <location evidence="1">Membrane</location>
        <topology evidence="1">Single-pass type II membrane protein</topology>
    </subcellularLocation>
</comment>
<evidence type="ECO:0000256" key="5">
    <source>
        <dbReference type="ARBA" id="ARBA00022676"/>
    </source>
</evidence>
<dbReference type="PANTHER" id="PTHR23033:SF14">
    <property type="entry name" value="GLYCOPROTEIN-N-ACETYLGALACTOSAMINE 3-BETA-GALACTOSYLTRANSFERASE 1-RELATED"/>
    <property type="match status" value="1"/>
</dbReference>
<dbReference type="AlphaFoldDB" id="A0A0B1TEN8"/>
<dbReference type="Proteomes" id="UP000053660">
    <property type="component" value="Unassembled WGS sequence"/>
</dbReference>
<dbReference type="OrthoDB" id="414175at2759"/>
<evidence type="ECO:0000313" key="15">
    <source>
        <dbReference type="Proteomes" id="UP000053660"/>
    </source>
</evidence>